<evidence type="ECO:0008006" key="3">
    <source>
        <dbReference type="Google" id="ProtNLM"/>
    </source>
</evidence>
<reference evidence="2" key="1">
    <citation type="journal article" date="2019" name="Int. J. Syst. Evol. Microbiol.">
        <title>The Global Catalogue of Microorganisms (GCM) 10K type strain sequencing project: providing services to taxonomists for standard genome sequencing and annotation.</title>
        <authorList>
            <consortium name="The Broad Institute Genomics Platform"/>
            <consortium name="The Broad Institute Genome Sequencing Center for Infectious Disease"/>
            <person name="Wu L."/>
            <person name="Ma J."/>
        </authorList>
    </citation>
    <scope>NUCLEOTIDE SEQUENCE [LARGE SCALE GENOMIC DNA]</scope>
    <source>
        <strain evidence="2">KCTC 42107</strain>
    </source>
</reference>
<dbReference type="PROSITE" id="PS51257">
    <property type="entry name" value="PROKAR_LIPOPROTEIN"/>
    <property type="match status" value="1"/>
</dbReference>
<name>A0ABW5NR26_9FLAO</name>
<protein>
    <recommendedName>
        <fullName evidence="3">DUF5689 domain-containing protein</fullName>
    </recommendedName>
</protein>
<keyword evidence="2" id="KW-1185">Reference proteome</keyword>
<sequence length="299" mass="31546">MKKLKYIFISLFALTMALSCDDDGGDSKLNLKTSAVPDIQKVEGSQPIIDLLAIQEGEDVSISFTADIGMGTVSSMDVVGYYFAADGSVEKVVLANDVTTFPTTLTLSKQQLIDTFAALNSDADFSLGDQLVITGDLTLEDGTVVSMLTDAGGRNYGTDIQNSPLFKVTQTYNVSCPSDLGGTYTALSSGASTDSGPTPDENPITDYPYDIVLTDNGGGSYTLSDAFGGLYILWYDIYGLTFEVEGDITDVCGTLSGSFTDPFGANVTIDGVVNGDGTITYTWVNDFGDTGTTTLTKVP</sequence>
<dbReference type="EMBL" id="JBHUMD010000005">
    <property type="protein sequence ID" value="MFD2601294.1"/>
    <property type="molecule type" value="Genomic_DNA"/>
</dbReference>
<dbReference type="RefSeq" id="WP_379819882.1">
    <property type="nucleotide sequence ID" value="NZ_JBHUMD010000005.1"/>
</dbReference>
<accession>A0ABW5NR26</accession>
<proteinExistence type="predicted"/>
<comment type="caution">
    <text evidence="1">The sequence shown here is derived from an EMBL/GenBank/DDBJ whole genome shotgun (WGS) entry which is preliminary data.</text>
</comment>
<dbReference type="Proteomes" id="UP001597480">
    <property type="component" value="Unassembled WGS sequence"/>
</dbReference>
<organism evidence="1 2">
    <name type="scientific">Flavobacterium suzhouense</name>
    <dbReference type="NCBI Taxonomy" id="1529638"/>
    <lineage>
        <taxon>Bacteria</taxon>
        <taxon>Pseudomonadati</taxon>
        <taxon>Bacteroidota</taxon>
        <taxon>Flavobacteriia</taxon>
        <taxon>Flavobacteriales</taxon>
        <taxon>Flavobacteriaceae</taxon>
        <taxon>Flavobacterium</taxon>
    </lineage>
</organism>
<evidence type="ECO:0000313" key="2">
    <source>
        <dbReference type="Proteomes" id="UP001597480"/>
    </source>
</evidence>
<evidence type="ECO:0000313" key="1">
    <source>
        <dbReference type="EMBL" id="MFD2601294.1"/>
    </source>
</evidence>
<gene>
    <name evidence="1" type="ORF">ACFSR3_04435</name>
</gene>